<name>A0A6J6UGW0_9ZZZZ</name>
<dbReference type="GO" id="GO:0045454">
    <property type="term" value="P:cell redox homeostasis"/>
    <property type="evidence" value="ECO:0007669"/>
    <property type="project" value="TreeGrafter"/>
</dbReference>
<comment type="similarity">
    <text evidence="9">Belongs to the peroxiredoxin family. BCP/PrxQ subfamily.</text>
</comment>
<keyword evidence="6" id="KW-1015">Disulfide bond</keyword>
<dbReference type="GO" id="GO:0008379">
    <property type="term" value="F:thioredoxin peroxidase activity"/>
    <property type="evidence" value="ECO:0007669"/>
    <property type="project" value="TreeGrafter"/>
</dbReference>
<feature type="domain" description="Thioredoxin" evidence="11">
    <location>
        <begin position="48"/>
        <end position="197"/>
    </location>
</feature>
<dbReference type="CDD" id="cd03017">
    <property type="entry name" value="PRX_BCP"/>
    <property type="match status" value="1"/>
</dbReference>
<keyword evidence="3" id="KW-0575">Peroxidase</keyword>
<evidence type="ECO:0000256" key="1">
    <source>
        <dbReference type="ARBA" id="ARBA00011245"/>
    </source>
</evidence>
<dbReference type="PANTHER" id="PTHR42801">
    <property type="entry name" value="THIOREDOXIN-DEPENDENT PEROXIDE REDUCTASE"/>
    <property type="match status" value="1"/>
</dbReference>
<dbReference type="FunFam" id="3.40.30.10:FF:000007">
    <property type="entry name" value="Thioredoxin-dependent thiol peroxidase"/>
    <property type="match status" value="1"/>
</dbReference>
<dbReference type="InterPro" id="IPR000866">
    <property type="entry name" value="AhpC/TSA"/>
</dbReference>
<dbReference type="PROSITE" id="PS51352">
    <property type="entry name" value="THIOREDOXIN_2"/>
    <property type="match status" value="1"/>
</dbReference>
<evidence type="ECO:0000313" key="13">
    <source>
        <dbReference type="EMBL" id="CAB4924790.1"/>
    </source>
</evidence>
<dbReference type="EMBL" id="CAEZYU010000137">
    <property type="protein sequence ID" value="CAB4759070.1"/>
    <property type="molecule type" value="Genomic_DNA"/>
</dbReference>
<evidence type="ECO:0000256" key="2">
    <source>
        <dbReference type="ARBA" id="ARBA00013017"/>
    </source>
</evidence>
<dbReference type="Pfam" id="PF00578">
    <property type="entry name" value="AhpC-TSA"/>
    <property type="match status" value="1"/>
</dbReference>
<evidence type="ECO:0000256" key="9">
    <source>
        <dbReference type="ARBA" id="ARBA00038489"/>
    </source>
</evidence>
<evidence type="ECO:0000256" key="3">
    <source>
        <dbReference type="ARBA" id="ARBA00022559"/>
    </source>
</evidence>
<gene>
    <name evidence="12" type="ORF">UFOPK2766_02107</name>
    <name evidence="13" type="ORF">UFOPK3519_02127</name>
</gene>
<dbReference type="EMBL" id="CAFBMG010000298">
    <property type="protein sequence ID" value="CAB4924790.1"/>
    <property type="molecule type" value="Genomic_DNA"/>
</dbReference>
<dbReference type="GO" id="GO:0034599">
    <property type="term" value="P:cellular response to oxidative stress"/>
    <property type="evidence" value="ECO:0007669"/>
    <property type="project" value="TreeGrafter"/>
</dbReference>
<dbReference type="Gene3D" id="3.40.30.10">
    <property type="entry name" value="Glutaredoxin"/>
    <property type="match status" value="1"/>
</dbReference>
<dbReference type="InterPro" id="IPR013766">
    <property type="entry name" value="Thioredoxin_domain"/>
</dbReference>
<evidence type="ECO:0000256" key="5">
    <source>
        <dbReference type="ARBA" id="ARBA00023002"/>
    </source>
</evidence>
<organism evidence="12">
    <name type="scientific">freshwater metagenome</name>
    <dbReference type="NCBI Taxonomy" id="449393"/>
    <lineage>
        <taxon>unclassified sequences</taxon>
        <taxon>metagenomes</taxon>
        <taxon>ecological metagenomes</taxon>
    </lineage>
</organism>
<evidence type="ECO:0000256" key="8">
    <source>
        <dbReference type="ARBA" id="ARBA00032824"/>
    </source>
</evidence>
<accession>A0A6J6UGW0</accession>
<evidence type="ECO:0000259" key="11">
    <source>
        <dbReference type="PROSITE" id="PS51352"/>
    </source>
</evidence>
<keyword evidence="5" id="KW-0560">Oxidoreductase</keyword>
<proteinExistence type="inferred from homology"/>
<evidence type="ECO:0000256" key="7">
    <source>
        <dbReference type="ARBA" id="ARBA00023284"/>
    </source>
</evidence>
<dbReference type="AlphaFoldDB" id="A0A6J6UGW0"/>
<evidence type="ECO:0000313" key="12">
    <source>
        <dbReference type="EMBL" id="CAB4759070.1"/>
    </source>
</evidence>
<evidence type="ECO:0000256" key="10">
    <source>
        <dbReference type="ARBA" id="ARBA00049091"/>
    </source>
</evidence>
<comment type="catalytic activity">
    <reaction evidence="10">
        <text>a hydroperoxide + [thioredoxin]-dithiol = an alcohol + [thioredoxin]-disulfide + H2O</text>
        <dbReference type="Rhea" id="RHEA:62620"/>
        <dbReference type="Rhea" id="RHEA-COMP:10698"/>
        <dbReference type="Rhea" id="RHEA-COMP:10700"/>
        <dbReference type="ChEBI" id="CHEBI:15377"/>
        <dbReference type="ChEBI" id="CHEBI:29950"/>
        <dbReference type="ChEBI" id="CHEBI:30879"/>
        <dbReference type="ChEBI" id="CHEBI:35924"/>
        <dbReference type="ChEBI" id="CHEBI:50058"/>
        <dbReference type="EC" id="1.11.1.24"/>
    </reaction>
</comment>
<dbReference type="InterPro" id="IPR050924">
    <property type="entry name" value="Peroxiredoxin_BCP/PrxQ"/>
</dbReference>
<reference evidence="12" key="1">
    <citation type="submission" date="2020-05" db="EMBL/GenBank/DDBJ databases">
        <authorList>
            <person name="Chiriac C."/>
            <person name="Salcher M."/>
            <person name="Ghai R."/>
            <person name="Kavagutti S V."/>
        </authorList>
    </citation>
    <scope>NUCLEOTIDE SEQUENCE</scope>
</reference>
<sequence>MQVGGHPSGVATLFFGPVSSAYPVFMPAQPKPTQLDPAQPAPAQPKVLKPLSKAPAFTLLDQRSDKIKLSEFLGRKVLIFFYPKASTPGCTTQACGLRDIADEIGDTAVIGISPDLPAKLQRFDEQQSLGFTLLSDPEHLVAEKYGVWAEKKLYGKVYMGVVRSAFLIGETGKLEQVWYKISPKDTPKKLLEALAQA</sequence>
<dbReference type="NCBIfam" id="NF006960">
    <property type="entry name" value="PRK09437.1"/>
    <property type="match status" value="1"/>
</dbReference>
<dbReference type="InterPro" id="IPR036249">
    <property type="entry name" value="Thioredoxin-like_sf"/>
</dbReference>
<evidence type="ECO:0000256" key="6">
    <source>
        <dbReference type="ARBA" id="ARBA00023157"/>
    </source>
</evidence>
<keyword evidence="7" id="KW-0676">Redox-active center</keyword>
<protein>
    <recommendedName>
        <fullName evidence="2">thioredoxin-dependent peroxiredoxin</fullName>
        <ecNumber evidence="2">1.11.1.24</ecNumber>
    </recommendedName>
    <alternativeName>
        <fullName evidence="8">Thioredoxin peroxidase</fullName>
    </alternativeName>
</protein>
<dbReference type="SUPFAM" id="SSF52833">
    <property type="entry name" value="Thioredoxin-like"/>
    <property type="match status" value="1"/>
</dbReference>
<comment type="subunit">
    <text evidence="1">Monomer.</text>
</comment>
<dbReference type="GO" id="GO:0005737">
    <property type="term" value="C:cytoplasm"/>
    <property type="evidence" value="ECO:0007669"/>
    <property type="project" value="TreeGrafter"/>
</dbReference>
<evidence type="ECO:0000256" key="4">
    <source>
        <dbReference type="ARBA" id="ARBA00022862"/>
    </source>
</evidence>
<keyword evidence="4" id="KW-0049">Antioxidant</keyword>
<dbReference type="EC" id="1.11.1.24" evidence="2"/>
<dbReference type="PANTHER" id="PTHR42801:SF4">
    <property type="entry name" value="AHPC_TSA FAMILY PROTEIN"/>
    <property type="match status" value="1"/>
</dbReference>